<feature type="region of interest" description="Disordered" evidence="1">
    <location>
        <begin position="109"/>
        <end position="142"/>
    </location>
</feature>
<reference evidence="2 3" key="1">
    <citation type="journal article" date="2024" name="J Genomics">
        <title>Draft genome sequencing and assembly of Favolaschia claudopus CIRM-BRFM 2984 isolated from oak limbs.</title>
        <authorList>
            <person name="Navarro D."/>
            <person name="Drula E."/>
            <person name="Chaduli D."/>
            <person name="Cazenave R."/>
            <person name="Ahrendt S."/>
            <person name="Wang J."/>
            <person name="Lipzen A."/>
            <person name="Daum C."/>
            <person name="Barry K."/>
            <person name="Grigoriev I.V."/>
            <person name="Favel A."/>
            <person name="Rosso M.N."/>
            <person name="Martin F."/>
        </authorList>
    </citation>
    <scope>NUCLEOTIDE SEQUENCE [LARGE SCALE GENOMIC DNA]</scope>
    <source>
        <strain evidence="2 3">CIRM-BRFM 2984</strain>
    </source>
</reference>
<feature type="compositionally biased region" description="Basic and acidic residues" evidence="1">
    <location>
        <begin position="68"/>
        <end position="81"/>
    </location>
</feature>
<feature type="compositionally biased region" description="Basic and acidic residues" evidence="1">
    <location>
        <begin position="130"/>
        <end position="142"/>
    </location>
</feature>
<dbReference type="AlphaFoldDB" id="A0AAW0AFV8"/>
<organism evidence="2 3">
    <name type="scientific">Favolaschia claudopus</name>
    <dbReference type="NCBI Taxonomy" id="2862362"/>
    <lineage>
        <taxon>Eukaryota</taxon>
        <taxon>Fungi</taxon>
        <taxon>Dikarya</taxon>
        <taxon>Basidiomycota</taxon>
        <taxon>Agaricomycotina</taxon>
        <taxon>Agaricomycetes</taxon>
        <taxon>Agaricomycetidae</taxon>
        <taxon>Agaricales</taxon>
        <taxon>Marasmiineae</taxon>
        <taxon>Mycenaceae</taxon>
        <taxon>Favolaschia</taxon>
    </lineage>
</organism>
<feature type="region of interest" description="Disordered" evidence="1">
    <location>
        <begin position="331"/>
        <end position="353"/>
    </location>
</feature>
<dbReference type="EMBL" id="JAWWNJ010000068">
    <property type="protein sequence ID" value="KAK7008230.1"/>
    <property type="molecule type" value="Genomic_DNA"/>
</dbReference>
<proteinExistence type="predicted"/>
<dbReference type="Proteomes" id="UP001362999">
    <property type="component" value="Unassembled WGS sequence"/>
</dbReference>
<feature type="compositionally biased region" description="Basic and acidic residues" evidence="1">
    <location>
        <begin position="7"/>
        <end position="25"/>
    </location>
</feature>
<keyword evidence="3" id="KW-1185">Reference proteome</keyword>
<accession>A0AAW0AFV8</accession>
<feature type="compositionally biased region" description="Polar residues" evidence="1">
    <location>
        <begin position="337"/>
        <end position="353"/>
    </location>
</feature>
<feature type="region of interest" description="Disordered" evidence="1">
    <location>
        <begin position="57"/>
        <end position="96"/>
    </location>
</feature>
<evidence type="ECO:0000256" key="1">
    <source>
        <dbReference type="SAM" id="MobiDB-lite"/>
    </source>
</evidence>
<protein>
    <submittedName>
        <fullName evidence="2">Uncharacterized protein</fullName>
    </submittedName>
</protein>
<name>A0AAW0AFV8_9AGAR</name>
<feature type="region of interest" description="Disordered" evidence="1">
    <location>
        <begin position="1"/>
        <end position="26"/>
    </location>
</feature>
<feature type="compositionally biased region" description="Basic and acidic residues" evidence="1">
    <location>
        <begin position="181"/>
        <end position="193"/>
    </location>
</feature>
<feature type="compositionally biased region" description="Basic and acidic residues" evidence="1">
    <location>
        <begin position="111"/>
        <end position="121"/>
    </location>
</feature>
<feature type="region of interest" description="Disordered" evidence="1">
    <location>
        <begin position="171"/>
        <end position="193"/>
    </location>
</feature>
<gene>
    <name evidence="2" type="ORF">R3P38DRAFT_3365377</name>
</gene>
<evidence type="ECO:0000313" key="3">
    <source>
        <dbReference type="Proteomes" id="UP001362999"/>
    </source>
</evidence>
<evidence type="ECO:0000313" key="2">
    <source>
        <dbReference type="EMBL" id="KAK7008230.1"/>
    </source>
</evidence>
<comment type="caution">
    <text evidence="2">The sequence shown here is derived from an EMBL/GenBank/DDBJ whole genome shotgun (WGS) entry which is preliminary data.</text>
</comment>
<sequence length="353" mass="38976">MPNGSLREGDNTYESKRQSGREGGRGARWGHLKYKLVVSAPLDRNMYSGIEVAQEIEGGDAQSSTTLGRREESISERRGSVEARPGQVGVNEGVEEGWRENLEEVVAVKASARETSDRDDGFGSDDDREEEKRGEDEGGREEIVDACSEDEDTRAEWTARREAADNLSRARLWDGSGGGKSEVESRRGDRGKGIEGGLVEEELAVERECQQAEEGWRRDGVVWHTRQAGRYLSTRHGARKGSVRMERECKITAHVVIEYEGDGTGVGGKSECDSRHWMYRGRLGERTVVTAEAMLLLVVLLLLLRGVEAAGAVVGDRICRGRQQLLAGLKAGEDSSTHSPTLLTNESNQHHWQ</sequence>